<dbReference type="Proteomes" id="UP000489600">
    <property type="component" value="Unassembled WGS sequence"/>
</dbReference>
<name>A0A565CNN4_9BRAS</name>
<accession>A0A565CNN4</accession>
<feature type="region of interest" description="Disordered" evidence="1">
    <location>
        <begin position="161"/>
        <end position="181"/>
    </location>
</feature>
<feature type="compositionally biased region" description="Basic and acidic residues" evidence="1">
    <location>
        <begin position="163"/>
        <end position="172"/>
    </location>
</feature>
<keyword evidence="3" id="KW-1185">Reference proteome</keyword>
<reference evidence="2" key="1">
    <citation type="submission" date="2019-07" db="EMBL/GenBank/DDBJ databases">
        <authorList>
            <person name="Dittberner H."/>
        </authorList>
    </citation>
    <scope>NUCLEOTIDE SEQUENCE [LARGE SCALE GENOMIC DNA]</scope>
</reference>
<sequence>MGDNALTDNKELMSTGDPPASRAISKCLAAGDASRHPSKPIRKKGPGSFSRDDLLAVTDHSDTLMELNQKFFPLDSDDYSKLGYNTVFNESTRSTNLSRLTFRIRLLQQELRSNSCYIKCNVKRIGHAGRQLEGASRLAGRWCPSLKGKSQRLVSYQGIDGLSRGDDSRSSTRGEGTAGLS</sequence>
<comment type="caution">
    <text evidence="2">The sequence shown here is derived from an EMBL/GenBank/DDBJ whole genome shotgun (WGS) entry which is preliminary data.</text>
</comment>
<proteinExistence type="predicted"/>
<feature type="region of interest" description="Disordered" evidence="1">
    <location>
        <begin position="1"/>
        <end position="52"/>
    </location>
</feature>
<organism evidence="2 3">
    <name type="scientific">Arabis nemorensis</name>
    <dbReference type="NCBI Taxonomy" id="586526"/>
    <lineage>
        <taxon>Eukaryota</taxon>
        <taxon>Viridiplantae</taxon>
        <taxon>Streptophyta</taxon>
        <taxon>Embryophyta</taxon>
        <taxon>Tracheophyta</taxon>
        <taxon>Spermatophyta</taxon>
        <taxon>Magnoliopsida</taxon>
        <taxon>eudicotyledons</taxon>
        <taxon>Gunneridae</taxon>
        <taxon>Pentapetalae</taxon>
        <taxon>rosids</taxon>
        <taxon>malvids</taxon>
        <taxon>Brassicales</taxon>
        <taxon>Brassicaceae</taxon>
        <taxon>Arabideae</taxon>
        <taxon>Arabis</taxon>
    </lineage>
</organism>
<dbReference type="EMBL" id="CABITT030000008">
    <property type="protein sequence ID" value="VVB15202.1"/>
    <property type="molecule type" value="Genomic_DNA"/>
</dbReference>
<feature type="compositionally biased region" description="Basic residues" evidence="1">
    <location>
        <begin position="36"/>
        <end position="45"/>
    </location>
</feature>
<evidence type="ECO:0000256" key="1">
    <source>
        <dbReference type="SAM" id="MobiDB-lite"/>
    </source>
</evidence>
<protein>
    <submittedName>
        <fullName evidence="2">Uncharacterized protein</fullName>
    </submittedName>
</protein>
<gene>
    <name evidence="2" type="ORF">ANE_LOCUS25646</name>
</gene>
<evidence type="ECO:0000313" key="3">
    <source>
        <dbReference type="Proteomes" id="UP000489600"/>
    </source>
</evidence>
<evidence type="ECO:0000313" key="2">
    <source>
        <dbReference type="EMBL" id="VVB15202.1"/>
    </source>
</evidence>
<dbReference type="AlphaFoldDB" id="A0A565CNN4"/>